<feature type="transmembrane region" description="Helical" evidence="1">
    <location>
        <begin position="20"/>
        <end position="40"/>
    </location>
</feature>
<comment type="caution">
    <text evidence="2">The sequence shown here is derived from an EMBL/GenBank/DDBJ whole genome shotgun (WGS) entry which is preliminary data.</text>
</comment>
<keyword evidence="1" id="KW-0472">Membrane</keyword>
<name>A0ABU1ZHA6_9BURK</name>
<evidence type="ECO:0000256" key="1">
    <source>
        <dbReference type="SAM" id="Phobius"/>
    </source>
</evidence>
<evidence type="ECO:0000313" key="2">
    <source>
        <dbReference type="EMBL" id="MDR7299370.1"/>
    </source>
</evidence>
<protein>
    <submittedName>
        <fullName evidence="2">Tfp pilus assembly protein PilV</fullName>
    </submittedName>
</protein>
<dbReference type="Proteomes" id="UP001180536">
    <property type="component" value="Unassembled WGS sequence"/>
</dbReference>
<dbReference type="EMBL" id="JAVDXQ010000008">
    <property type="protein sequence ID" value="MDR7299370.1"/>
    <property type="molecule type" value="Genomic_DNA"/>
</dbReference>
<proteinExistence type="predicted"/>
<accession>A0ABU1ZHA6</accession>
<reference evidence="2 3" key="1">
    <citation type="submission" date="2023-07" db="EMBL/GenBank/DDBJ databases">
        <title>Sorghum-associated microbial communities from plants grown in Nebraska, USA.</title>
        <authorList>
            <person name="Schachtman D."/>
        </authorList>
    </citation>
    <scope>NUCLEOTIDE SEQUENCE [LARGE SCALE GENOMIC DNA]</scope>
    <source>
        <strain evidence="2 3">BE310</strain>
    </source>
</reference>
<dbReference type="RefSeq" id="WP_310349011.1">
    <property type="nucleotide sequence ID" value="NZ_JAVDXQ010000008.1"/>
</dbReference>
<organism evidence="2 3">
    <name type="scientific">Pelomonas aquatica</name>
    <dbReference type="NCBI Taxonomy" id="431058"/>
    <lineage>
        <taxon>Bacteria</taxon>
        <taxon>Pseudomonadati</taxon>
        <taxon>Pseudomonadota</taxon>
        <taxon>Betaproteobacteria</taxon>
        <taxon>Burkholderiales</taxon>
        <taxon>Sphaerotilaceae</taxon>
        <taxon>Roseateles</taxon>
    </lineage>
</organism>
<keyword evidence="1" id="KW-0812">Transmembrane</keyword>
<dbReference type="InterPro" id="IPR012902">
    <property type="entry name" value="N_methyl_site"/>
</dbReference>
<sequence length="441" mass="47710">MRTLARRPHKPRRQRGVTLIEALVALMVMSFGMVALVGLMSNLRRSGDLGKQRSEGMRLAQAELARLRSFSVLKEPEDADPTVLDYETDIITLQGRRETPDDSNTTYQIRRWAESFIDESSEPQAKAVRVVVDWKDRATQSAQQEAQEVVLNTVIARVDPAFAGSVSFTPPPGGIRQPADRHPAIPPAAKDLRDKTSVYRPSSLSSTVWVFNNVTGVITGVCSIPAATPVSALTASDVEACHNNTVGYLLSGTIRFSNADPANPTTPEAAAIPLDVAIVASSYLTQRLDADGRPVKDSAGNVIMDTVMATPPTYQCFNNSLGGSPGTQSFVNYDCIVYPDSGTRRSWSGKVILTGFDTGTTAADHRVCRYSADYNGNGSAYVTNTTFLDNYEHPAVYVKVTGSLARQNFLVVRGDRVCPTAPAVNPTSGIFVDYSTAQIQP</sequence>
<dbReference type="PROSITE" id="PS00409">
    <property type="entry name" value="PROKAR_NTER_METHYL"/>
    <property type="match status" value="1"/>
</dbReference>
<gene>
    <name evidence="2" type="ORF">J2X16_004740</name>
</gene>
<keyword evidence="1" id="KW-1133">Transmembrane helix</keyword>
<dbReference type="Pfam" id="PF07963">
    <property type="entry name" value="N_methyl"/>
    <property type="match status" value="1"/>
</dbReference>
<evidence type="ECO:0000313" key="3">
    <source>
        <dbReference type="Proteomes" id="UP001180536"/>
    </source>
</evidence>
<keyword evidence="3" id="KW-1185">Reference proteome</keyword>